<protein>
    <submittedName>
        <fullName evidence="2">Uncharacterized protein</fullName>
    </submittedName>
</protein>
<evidence type="ECO:0000313" key="2">
    <source>
        <dbReference type="EMBL" id="MFD1780237.1"/>
    </source>
</evidence>
<evidence type="ECO:0000256" key="1">
    <source>
        <dbReference type="SAM" id="SignalP"/>
    </source>
</evidence>
<dbReference type="RefSeq" id="WP_388039845.1">
    <property type="nucleotide sequence ID" value="NZ_JBHUEK010000025.1"/>
</dbReference>
<sequence>MKFKFLLCIALLFLSVSPASAAEKKSPFFGVSATVVQVEDGTFEVKTSGAEENEGFVFSPRGVKGGETIVFEVQVKGEAAVYLLVDETDARGTFLAETVSPVIGLHDPWRTIQLEVELQDTTSQIDAMVLTNKQEKTKFMFRNVKVSVKK</sequence>
<dbReference type="Proteomes" id="UP001597227">
    <property type="component" value="Unassembled WGS sequence"/>
</dbReference>
<organism evidence="2 3">
    <name type="scientific">Fredinandcohnia salidurans</name>
    <dbReference type="NCBI Taxonomy" id="2595041"/>
    <lineage>
        <taxon>Bacteria</taxon>
        <taxon>Bacillati</taxon>
        <taxon>Bacillota</taxon>
        <taxon>Bacilli</taxon>
        <taxon>Bacillales</taxon>
        <taxon>Bacillaceae</taxon>
        <taxon>Fredinandcohnia</taxon>
    </lineage>
</organism>
<keyword evidence="3" id="KW-1185">Reference proteome</keyword>
<comment type="caution">
    <text evidence="2">The sequence shown here is derived from an EMBL/GenBank/DDBJ whole genome shotgun (WGS) entry which is preliminary data.</text>
</comment>
<keyword evidence="1" id="KW-0732">Signal</keyword>
<reference evidence="3" key="1">
    <citation type="journal article" date="2019" name="Int. J. Syst. Evol. Microbiol.">
        <title>The Global Catalogue of Microorganisms (GCM) 10K type strain sequencing project: providing services to taxonomists for standard genome sequencing and annotation.</title>
        <authorList>
            <consortium name="The Broad Institute Genomics Platform"/>
            <consortium name="The Broad Institute Genome Sequencing Center for Infectious Disease"/>
            <person name="Wu L."/>
            <person name="Ma J."/>
        </authorList>
    </citation>
    <scope>NUCLEOTIDE SEQUENCE [LARGE SCALE GENOMIC DNA]</scope>
    <source>
        <strain evidence="3">CCUG 15531</strain>
    </source>
</reference>
<name>A0ABW4MQJ3_9BACI</name>
<dbReference type="EMBL" id="JBHUEK010000025">
    <property type="protein sequence ID" value="MFD1780237.1"/>
    <property type="molecule type" value="Genomic_DNA"/>
</dbReference>
<feature type="signal peptide" evidence="1">
    <location>
        <begin position="1"/>
        <end position="21"/>
    </location>
</feature>
<proteinExistence type="predicted"/>
<gene>
    <name evidence="2" type="ORF">ACFSFW_16355</name>
</gene>
<evidence type="ECO:0000313" key="3">
    <source>
        <dbReference type="Proteomes" id="UP001597227"/>
    </source>
</evidence>
<accession>A0ABW4MQJ3</accession>
<feature type="chain" id="PRO_5045851338" evidence="1">
    <location>
        <begin position="22"/>
        <end position="150"/>
    </location>
</feature>